<dbReference type="EMBL" id="GBXM01083887">
    <property type="protein sequence ID" value="JAH24690.1"/>
    <property type="molecule type" value="Transcribed_RNA"/>
</dbReference>
<evidence type="ECO:0000313" key="1">
    <source>
        <dbReference type="EMBL" id="JAH24690.1"/>
    </source>
</evidence>
<sequence>MTFNKQQTPGSIK</sequence>
<proteinExistence type="predicted"/>
<protein>
    <submittedName>
        <fullName evidence="1">Uncharacterized protein</fullName>
    </submittedName>
</protein>
<organism evidence="1">
    <name type="scientific">Anguilla anguilla</name>
    <name type="common">European freshwater eel</name>
    <name type="synonym">Muraena anguilla</name>
    <dbReference type="NCBI Taxonomy" id="7936"/>
    <lineage>
        <taxon>Eukaryota</taxon>
        <taxon>Metazoa</taxon>
        <taxon>Chordata</taxon>
        <taxon>Craniata</taxon>
        <taxon>Vertebrata</taxon>
        <taxon>Euteleostomi</taxon>
        <taxon>Actinopterygii</taxon>
        <taxon>Neopterygii</taxon>
        <taxon>Teleostei</taxon>
        <taxon>Anguilliformes</taxon>
        <taxon>Anguillidae</taxon>
        <taxon>Anguilla</taxon>
    </lineage>
</organism>
<reference evidence="1" key="1">
    <citation type="submission" date="2014-11" db="EMBL/GenBank/DDBJ databases">
        <authorList>
            <person name="Amaro Gonzalez C."/>
        </authorList>
    </citation>
    <scope>NUCLEOTIDE SEQUENCE</scope>
</reference>
<accession>A0A0E9R867</accession>
<reference evidence="1" key="2">
    <citation type="journal article" date="2015" name="Fish Shellfish Immunol.">
        <title>Early steps in the European eel (Anguilla anguilla)-Vibrio vulnificus interaction in the gills: Role of the RtxA13 toxin.</title>
        <authorList>
            <person name="Callol A."/>
            <person name="Pajuelo D."/>
            <person name="Ebbesson L."/>
            <person name="Teles M."/>
            <person name="MacKenzie S."/>
            <person name="Amaro C."/>
        </authorList>
    </citation>
    <scope>NUCLEOTIDE SEQUENCE</scope>
</reference>
<name>A0A0E9R867_ANGAN</name>